<comment type="caution">
    <text evidence="1">The sequence shown here is derived from an EMBL/GenBank/DDBJ whole genome shotgun (WGS) entry which is preliminary data.</text>
</comment>
<dbReference type="GeneID" id="35804495"/>
<reference evidence="1 2" key="1">
    <citation type="submission" date="2017-09" db="EMBL/GenBank/DDBJ databases">
        <title>Evaluation of Pacific Biosciences Sequencing Technology to Finishing C. thermocellum Genome Sequences.</title>
        <authorList>
            <person name="Brown S."/>
        </authorList>
    </citation>
    <scope>NUCLEOTIDE SEQUENCE [LARGE SCALE GENOMIC DNA]</scope>
    <source>
        <strain evidence="1 2">AD2</strain>
    </source>
</reference>
<evidence type="ECO:0000313" key="2">
    <source>
        <dbReference type="Proteomes" id="UP000223596"/>
    </source>
</evidence>
<dbReference type="AlphaFoldDB" id="A0AB36TBZ4"/>
<name>A0AB36TBZ4_ACETH</name>
<gene>
    <name evidence="1" type="ORF">M972_11266</name>
</gene>
<proteinExistence type="predicted"/>
<protein>
    <submittedName>
        <fullName evidence="1">Uncharacterized protein</fullName>
    </submittedName>
</protein>
<dbReference type="RefSeq" id="WP_003515425.1">
    <property type="nucleotide sequence ID" value="NZ_CP013828.1"/>
</dbReference>
<dbReference type="Proteomes" id="UP000223596">
    <property type="component" value="Unassembled WGS sequence"/>
</dbReference>
<sequence>MTMKPVGLSQEDVINSVTVGGFYCVGLDYGIISPKELQKIAENIESLKDTIRIDNIYTDEAMGEILNAVSKAYFIQLNMYDLFLESRYNVVSTKLMSEAMTGYDVEVKHMFMSPVEVKEGSLYIDVDRNAQSVISVNGDKQAEKAYMILSGQIASAMEHGIFEQMTGIPSVSTMKVLHEANERGIPLYTVTKDNIKDVLEILEVGQAVKNGYNEFCK</sequence>
<evidence type="ECO:0000313" key="1">
    <source>
        <dbReference type="EMBL" id="PFH01532.1"/>
    </source>
</evidence>
<accession>A0AB36TBZ4</accession>
<dbReference type="EMBL" id="PDBW01000001">
    <property type="protein sequence ID" value="PFH01532.1"/>
    <property type="molecule type" value="Genomic_DNA"/>
</dbReference>
<organism evidence="1 2">
    <name type="scientific">Acetivibrio thermocellus AD2</name>
    <dbReference type="NCBI Taxonomy" id="1138384"/>
    <lineage>
        <taxon>Bacteria</taxon>
        <taxon>Bacillati</taxon>
        <taxon>Bacillota</taxon>
        <taxon>Clostridia</taxon>
        <taxon>Eubacteriales</taxon>
        <taxon>Oscillospiraceae</taxon>
        <taxon>Acetivibrio</taxon>
    </lineage>
</organism>